<gene>
    <name evidence="13" type="ORF">AWW68_01395</name>
</gene>
<dbReference type="Pfam" id="PF02518">
    <property type="entry name" value="HATPase_c"/>
    <property type="match status" value="1"/>
</dbReference>
<evidence type="ECO:0000259" key="12">
    <source>
        <dbReference type="PROSITE" id="PS50113"/>
    </source>
</evidence>
<keyword evidence="9" id="KW-0812">Transmembrane</keyword>
<dbReference type="InterPro" id="IPR000700">
    <property type="entry name" value="PAS-assoc_C"/>
</dbReference>
<dbReference type="GO" id="GO:0006355">
    <property type="term" value="P:regulation of DNA-templated transcription"/>
    <property type="evidence" value="ECO:0007669"/>
    <property type="project" value="InterPro"/>
</dbReference>
<dbReference type="Gene3D" id="1.20.5.1930">
    <property type="match status" value="1"/>
</dbReference>
<dbReference type="Pfam" id="PF07494">
    <property type="entry name" value="Reg_prop"/>
    <property type="match status" value="1"/>
</dbReference>
<keyword evidence="6" id="KW-0418">Kinase</keyword>
<dbReference type="InterPro" id="IPR013783">
    <property type="entry name" value="Ig-like_fold"/>
</dbReference>
<dbReference type="SMART" id="SM00086">
    <property type="entry name" value="PAC"/>
    <property type="match status" value="4"/>
</dbReference>
<comment type="caution">
    <text evidence="13">The sequence shown here is derived from an EMBL/GenBank/DDBJ whole genome shotgun (WGS) entry which is preliminary data.</text>
</comment>
<dbReference type="PROSITE" id="PS50113">
    <property type="entry name" value="PAC"/>
    <property type="match status" value="1"/>
</dbReference>
<keyword evidence="3" id="KW-0597">Phosphoprotein</keyword>
<dbReference type="STRING" id="333140.AWW68_01395"/>
<dbReference type="InterPro" id="IPR013767">
    <property type="entry name" value="PAS_fold"/>
</dbReference>
<evidence type="ECO:0000256" key="4">
    <source>
        <dbReference type="ARBA" id="ARBA00022679"/>
    </source>
</evidence>
<dbReference type="GO" id="GO:0005524">
    <property type="term" value="F:ATP binding"/>
    <property type="evidence" value="ECO:0007669"/>
    <property type="project" value="UniProtKB-KW"/>
</dbReference>
<keyword evidence="5" id="KW-0547">Nucleotide-binding</keyword>
<evidence type="ECO:0000256" key="7">
    <source>
        <dbReference type="ARBA" id="ARBA00022840"/>
    </source>
</evidence>
<dbReference type="PANTHER" id="PTHR24421:SF10">
    <property type="entry name" value="NITRATE_NITRITE SENSOR PROTEIN NARQ"/>
    <property type="match status" value="1"/>
</dbReference>
<dbReference type="InterPro" id="IPR036890">
    <property type="entry name" value="HATPase_C_sf"/>
</dbReference>
<dbReference type="Pfam" id="PF07495">
    <property type="entry name" value="Y_Y_Y"/>
    <property type="match status" value="1"/>
</dbReference>
<dbReference type="GO" id="GO:0016020">
    <property type="term" value="C:membrane"/>
    <property type="evidence" value="ECO:0007669"/>
    <property type="project" value="InterPro"/>
</dbReference>
<dbReference type="Gene3D" id="3.30.565.10">
    <property type="entry name" value="Histidine kinase-like ATPase, C-terminal domain"/>
    <property type="match status" value="1"/>
</dbReference>
<evidence type="ECO:0000313" key="13">
    <source>
        <dbReference type="EMBL" id="KYG77453.1"/>
    </source>
</evidence>
<dbReference type="SMART" id="SM00387">
    <property type="entry name" value="HATPase_c"/>
    <property type="match status" value="1"/>
</dbReference>
<feature type="transmembrane region" description="Helical" evidence="9">
    <location>
        <begin position="712"/>
        <end position="735"/>
    </location>
</feature>
<feature type="domain" description="PAS" evidence="11">
    <location>
        <begin position="1174"/>
        <end position="1247"/>
    </location>
</feature>
<dbReference type="InterPro" id="IPR000014">
    <property type="entry name" value="PAS"/>
</dbReference>
<evidence type="ECO:0000256" key="3">
    <source>
        <dbReference type="ARBA" id="ARBA00022553"/>
    </source>
</evidence>
<comment type="catalytic activity">
    <reaction evidence="1">
        <text>ATP + protein L-histidine = ADP + protein N-phospho-L-histidine.</text>
        <dbReference type="EC" id="2.7.13.3"/>
    </reaction>
</comment>
<proteinExistence type="predicted"/>
<dbReference type="PANTHER" id="PTHR24421">
    <property type="entry name" value="NITRATE/NITRITE SENSOR PROTEIN NARX-RELATED"/>
    <property type="match status" value="1"/>
</dbReference>
<dbReference type="PROSITE" id="PS50112">
    <property type="entry name" value="PAS"/>
    <property type="match status" value="4"/>
</dbReference>
<evidence type="ECO:0000256" key="9">
    <source>
        <dbReference type="SAM" id="Phobius"/>
    </source>
</evidence>
<dbReference type="NCBIfam" id="TIGR00229">
    <property type="entry name" value="sensory_box"/>
    <property type="match status" value="4"/>
</dbReference>
<dbReference type="CDD" id="cd00130">
    <property type="entry name" value="PAS"/>
    <property type="match status" value="3"/>
</dbReference>
<dbReference type="SMART" id="SM00091">
    <property type="entry name" value="PAS"/>
    <property type="match status" value="4"/>
</dbReference>
<evidence type="ECO:0000256" key="8">
    <source>
        <dbReference type="ARBA" id="ARBA00023012"/>
    </source>
</evidence>
<dbReference type="Proteomes" id="UP000075606">
    <property type="component" value="Unassembled WGS sequence"/>
</dbReference>
<dbReference type="InterPro" id="IPR005467">
    <property type="entry name" value="His_kinase_dom"/>
</dbReference>
<dbReference type="InterPro" id="IPR011123">
    <property type="entry name" value="Y_Y_Y"/>
</dbReference>
<dbReference type="Gene3D" id="2.60.40.10">
    <property type="entry name" value="Immunoglobulins"/>
    <property type="match status" value="1"/>
</dbReference>
<evidence type="ECO:0000256" key="5">
    <source>
        <dbReference type="ARBA" id="ARBA00022741"/>
    </source>
</evidence>
<dbReference type="Pfam" id="PF00989">
    <property type="entry name" value="PAS"/>
    <property type="match status" value="1"/>
</dbReference>
<keyword evidence="4" id="KW-0808">Transferase</keyword>
<dbReference type="SUPFAM" id="SSF55874">
    <property type="entry name" value="ATPase domain of HSP90 chaperone/DNA topoisomerase II/histidine kinase"/>
    <property type="match status" value="1"/>
</dbReference>
<keyword evidence="9" id="KW-1133">Transmembrane helix</keyword>
<feature type="domain" description="PAS" evidence="11">
    <location>
        <begin position="1047"/>
        <end position="1102"/>
    </location>
</feature>
<evidence type="ECO:0000259" key="11">
    <source>
        <dbReference type="PROSITE" id="PS50112"/>
    </source>
</evidence>
<dbReference type="InterPro" id="IPR011712">
    <property type="entry name" value="Sig_transdc_His_kin_sub3_dim/P"/>
</dbReference>
<reference evidence="13 14" key="1">
    <citation type="submission" date="2016-01" db="EMBL/GenBank/DDBJ databases">
        <title>Genome sequencing of Roseivirga spongicola UST030701-084.</title>
        <authorList>
            <person name="Selvaratnam C."/>
            <person name="Thevarajoo S."/>
            <person name="Goh K.M."/>
            <person name="Ee R."/>
            <person name="Chan K.-G."/>
            <person name="Chong C.S."/>
        </authorList>
    </citation>
    <scope>NUCLEOTIDE SEQUENCE [LARGE SCALE GENOMIC DNA]</scope>
    <source>
        <strain evidence="13 14">UST030701-084</strain>
    </source>
</reference>
<dbReference type="InterPro" id="IPR050482">
    <property type="entry name" value="Sensor_HK_TwoCompSys"/>
</dbReference>
<keyword evidence="9" id="KW-0472">Membrane</keyword>
<evidence type="ECO:0000256" key="6">
    <source>
        <dbReference type="ARBA" id="ARBA00022777"/>
    </source>
</evidence>
<dbReference type="Pfam" id="PF13188">
    <property type="entry name" value="PAS_8"/>
    <property type="match status" value="1"/>
</dbReference>
<dbReference type="SUPFAM" id="SSF55785">
    <property type="entry name" value="PYP-like sensor domain (PAS domain)"/>
    <property type="match status" value="4"/>
</dbReference>
<dbReference type="GO" id="GO:0046983">
    <property type="term" value="F:protein dimerization activity"/>
    <property type="evidence" value="ECO:0007669"/>
    <property type="project" value="InterPro"/>
</dbReference>
<evidence type="ECO:0000256" key="2">
    <source>
        <dbReference type="ARBA" id="ARBA00012438"/>
    </source>
</evidence>
<keyword evidence="8" id="KW-0902">Two-component regulatory system</keyword>
<feature type="domain" description="PAS" evidence="11">
    <location>
        <begin position="912"/>
        <end position="953"/>
    </location>
</feature>
<feature type="domain" description="Histidine kinase" evidence="10">
    <location>
        <begin position="1427"/>
        <end position="1517"/>
    </location>
</feature>
<dbReference type="InterPro" id="IPR013655">
    <property type="entry name" value="PAS_fold_3"/>
</dbReference>
<evidence type="ECO:0000256" key="1">
    <source>
        <dbReference type="ARBA" id="ARBA00000085"/>
    </source>
</evidence>
<dbReference type="InterPro" id="IPR011110">
    <property type="entry name" value="Reg_prop"/>
</dbReference>
<dbReference type="InterPro" id="IPR003594">
    <property type="entry name" value="HATPase_dom"/>
</dbReference>
<evidence type="ECO:0000259" key="10">
    <source>
        <dbReference type="PROSITE" id="PS50109"/>
    </source>
</evidence>
<name>A0A150XFH1_9BACT</name>
<dbReference type="Pfam" id="PF08447">
    <property type="entry name" value="PAS_3"/>
    <property type="match status" value="2"/>
</dbReference>
<dbReference type="EC" id="2.7.13.3" evidence="2"/>
<dbReference type="InterPro" id="IPR035965">
    <property type="entry name" value="PAS-like_dom_sf"/>
</dbReference>
<feature type="domain" description="PAC" evidence="12">
    <location>
        <begin position="1253"/>
        <end position="1306"/>
    </location>
</feature>
<protein>
    <recommendedName>
        <fullName evidence="2">histidine kinase</fullName>
        <ecNumber evidence="2">2.7.13.3</ecNumber>
    </recommendedName>
</protein>
<feature type="domain" description="PAS" evidence="11">
    <location>
        <begin position="781"/>
        <end position="856"/>
    </location>
</feature>
<dbReference type="PROSITE" id="PS50109">
    <property type="entry name" value="HIS_KIN"/>
    <property type="match status" value="1"/>
</dbReference>
<keyword evidence="7" id="KW-0067">ATP-binding</keyword>
<accession>A0A150XFH1</accession>
<keyword evidence="14" id="KW-1185">Reference proteome</keyword>
<dbReference type="CDD" id="cd16917">
    <property type="entry name" value="HATPase_UhpB-NarQ-NarX-like"/>
    <property type="match status" value="1"/>
</dbReference>
<dbReference type="Pfam" id="PF07730">
    <property type="entry name" value="HisKA_3"/>
    <property type="match status" value="1"/>
</dbReference>
<dbReference type="EMBL" id="LRPC01000001">
    <property type="protein sequence ID" value="KYG77453.1"/>
    <property type="molecule type" value="Genomic_DNA"/>
</dbReference>
<evidence type="ECO:0000313" key="14">
    <source>
        <dbReference type="Proteomes" id="UP000075606"/>
    </source>
</evidence>
<dbReference type="InterPro" id="IPR001610">
    <property type="entry name" value="PAC"/>
</dbReference>
<sequence>MWRERPINQNVIKNWEFSNPLGRATVWDIDQDKFGFIWLATSEGVIRFDGRRSTVFNLNNTSVFESQDFAQVEVAQDGKVWVCGRDGLYYYDGEKFNEWVSDDVEISLAWKIITRQDGSLIALANGQALEIDETGVKKAPFGIENAYQLKRGFDDRIWVMLNTGKVKYVKDKQLYDLPEVNEYTGEVAIRMVVDDAEGNLYISLDDERLLYYNHEEFIEINSEKAFDIGLVRNLFPDSHGFVWASSVNGTYRFSKDKVESLTTHDGLSDNGVRTLFEDRNGDIWIGTYRGLNYIPKSPVGLVQLNEGGVTTPVETKAVIEASDGNIWVATGGKGLYLYQKGELVKPKASFRMPSNIFTINEQSNGDLLIGGENGLIKVRYQNGVLEFLQKIVSSNVRFAYATGDDVVWINEIGGLAKTRTLLYRDNELVEVPELNGKNVRWINEFQPDNFIIGTLNGLFRYYRGEVTEVGGSYGFSTEAFTSYFNGEENLWAVTEGKGLIRYEKSSGQLTTHNSKNGFSISSPTAIMMDANSGVWFSSLSGLYRVALSELKRNIIEQDSLKSVEYYPANVTVSPAGHPINWKAKNGVIYYSSPNGLVVVNENYRAPRTRNYQVQSITVDGEEYHPEEIVEIPPYSNKISIRFSTIDFQERGDLSFEYKLEGFDKGWYNIKGVRDIYYTNLPAGNYSFRLREVNSDGYYEEANQAFTIIKAKYWYRTNLAIILYIVLIILLFVLAYRARTRSIREHNSRLQEQVISRTTRLEEVLFSLEEKVEERTSSLLRANEQLNLAMDAGKHASYVWSLNKKGERVAEYSDRYFKLLGYEPQSFQTTWDNFIEIIHPDDKEYVVNTIEEMLDSQRSIDPITTFEVEYRARRKDGAYIWMSSNGKLLESRITGLVTDISDRKEAELEQKSSHEMFQKLFEQSTSAHLLVDSNGAIVMQNAKAESVFGYQGEEWKSVRVEDLIPHNYRGHHVGLREGYHKAEFSAPITIERDLEGLTKAGEVIPLQIGVSPINLQDKKYTLVLVIDMSERVKMENALKSSKQELQRQRDRYMTIFQNISDALFILDVDDNGEFKFVEFNKAQEAIINLSTEQVANKSVSEVFPDFAEYLEWRYSTCRDSLQTITYREQLSLKTGKRDFDTSLVPIIENGKVVRIIGIAHEITGQLAQDKLIKDKEEKLRYALQASQDAIFDWNMTNGIMEFSDALFRMLEYDRSEIDENLESLMKIAHSGDIDNIHKADLLRIINKLEVGEQFASSFRMKKKSGEWLWVLLKGKVVERDAQGRAQRFVGIITDITGEREKTKEKLETVLLTEDNERSRISREIHDGLQQTLTITALNMEFAKKEVEKLSEKGKEKFNTAWEYLQKSIAESRTVAHSLMPKAIVDFGLVSACKSLIMQYDNSIEETAFRFDENLADERIADKNVEVTLYRILQESINNIIKYARASEVNVQLKMFEDIILMTIEDNGVGFDVEAVKAKGNGYGLRSMQNRIDAISAHLEIDSAPGKGTVVIVEILKEALE</sequence>
<dbReference type="GO" id="GO:0000155">
    <property type="term" value="F:phosphorelay sensor kinase activity"/>
    <property type="evidence" value="ECO:0007669"/>
    <property type="project" value="InterPro"/>
</dbReference>
<organism evidence="13 14">
    <name type="scientific">Roseivirga spongicola</name>
    <dbReference type="NCBI Taxonomy" id="333140"/>
    <lineage>
        <taxon>Bacteria</taxon>
        <taxon>Pseudomonadati</taxon>
        <taxon>Bacteroidota</taxon>
        <taxon>Cytophagia</taxon>
        <taxon>Cytophagales</taxon>
        <taxon>Roseivirgaceae</taxon>
        <taxon>Roseivirga</taxon>
    </lineage>
</organism>
<dbReference type="InterPro" id="IPR015943">
    <property type="entry name" value="WD40/YVTN_repeat-like_dom_sf"/>
</dbReference>
<dbReference type="Gene3D" id="2.130.10.10">
    <property type="entry name" value="YVTN repeat-like/Quinoprotein amine dehydrogenase"/>
    <property type="match status" value="2"/>
</dbReference>
<dbReference type="SUPFAM" id="SSF63829">
    <property type="entry name" value="Calcium-dependent phosphotriesterase"/>
    <property type="match status" value="3"/>
</dbReference>
<dbReference type="Gene3D" id="3.30.450.20">
    <property type="entry name" value="PAS domain"/>
    <property type="match status" value="4"/>
</dbReference>